<dbReference type="RefSeq" id="WP_165435711.1">
    <property type="nucleotide sequence ID" value="NZ_SHKK01000001.1"/>
</dbReference>
<organism evidence="2 3">
    <name type="scientific">Micromonospora violae</name>
    <dbReference type="NCBI Taxonomy" id="1278207"/>
    <lineage>
        <taxon>Bacteria</taxon>
        <taxon>Bacillati</taxon>
        <taxon>Actinomycetota</taxon>
        <taxon>Actinomycetes</taxon>
        <taxon>Micromonosporales</taxon>
        <taxon>Micromonosporaceae</taxon>
        <taxon>Micromonospora</taxon>
    </lineage>
</organism>
<proteinExistence type="predicted"/>
<comment type="caution">
    <text evidence="2">The sequence shown here is derived from an EMBL/GenBank/DDBJ whole genome shotgun (WGS) entry which is preliminary data.</text>
</comment>
<dbReference type="Proteomes" id="UP000293781">
    <property type="component" value="Unassembled WGS sequence"/>
</dbReference>
<sequence>MTGSGVLAPDGKVAAKGTSTTTTGASVGFVVYGYRGCPAAGPNCQPGPDRMRAVLWPASSGAIPGDTITYDNRRGADYDVDRFLRTPVTAGAVQIHH</sequence>
<keyword evidence="3" id="KW-1185">Reference proteome</keyword>
<reference evidence="2 3" key="1">
    <citation type="submission" date="2019-02" db="EMBL/GenBank/DDBJ databases">
        <title>Sequencing the genomes of 1000 actinobacteria strains.</title>
        <authorList>
            <person name="Klenk H.-P."/>
        </authorList>
    </citation>
    <scope>NUCLEOTIDE SEQUENCE [LARGE SCALE GENOMIC DNA]</scope>
    <source>
        <strain evidence="2 3">DSM 45888</strain>
    </source>
</reference>
<protein>
    <submittedName>
        <fullName evidence="2">Uncharacterized protein</fullName>
    </submittedName>
</protein>
<accession>A0A4Q7U9U4</accession>
<evidence type="ECO:0000256" key="1">
    <source>
        <dbReference type="SAM" id="MobiDB-lite"/>
    </source>
</evidence>
<dbReference type="EMBL" id="SHKK01000001">
    <property type="protein sequence ID" value="RZT77842.1"/>
    <property type="molecule type" value="Genomic_DNA"/>
</dbReference>
<feature type="compositionally biased region" description="Low complexity" evidence="1">
    <location>
        <begin position="11"/>
        <end position="20"/>
    </location>
</feature>
<dbReference type="AlphaFoldDB" id="A0A4Q7U9U4"/>
<name>A0A4Q7U9U4_9ACTN</name>
<evidence type="ECO:0000313" key="3">
    <source>
        <dbReference type="Proteomes" id="UP000293781"/>
    </source>
</evidence>
<gene>
    <name evidence="2" type="ORF">EV382_1008</name>
</gene>
<feature type="region of interest" description="Disordered" evidence="1">
    <location>
        <begin position="1"/>
        <end position="20"/>
    </location>
</feature>
<evidence type="ECO:0000313" key="2">
    <source>
        <dbReference type="EMBL" id="RZT77842.1"/>
    </source>
</evidence>